<dbReference type="InterPro" id="IPR000713">
    <property type="entry name" value="Mur_ligase_N"/>
</dbReference>
<dbReference type="InterPro" id="IPR036615">
    <property type="entry name" value="Mur_ligase_C_dom_sf"/>
</dbReference>
<dbReference type="GO" id="GO:0005524">
    <property type="term" value="F:ATP binding"/>
    <property type="evidence" value="ECO:0007669"/>
    <property type="project" value="UniProtKB-UniRule"/>
</dbReference>
<dbReference type="PANTHER" id="PTHR43024:SF1">
    <property type="entry name" value="UDP-N-ACETYLMURAMOYL-TRIPEPTIDE--D-ALANYL-D-ALANINE LIGASE"/>
    <property type="match status" value="1"/>
</dbReference>
<dbReference type="Gene3D" id="3.40.1390.10">
    <property type="entry name" value="MurE/MurF, N-terminal domain"/>
    <property type="match status" value="1"/>
</dbReference>
<keyword evidence="2 10" id="KW-0436">Ligase</keyword>
<proteinExistence type="inferred from homology"/>
<organism evidence="15 16">
    <name type="scientific">Isoptericola dokdonensis DS-3</name>
    <dbReference type="NCBI Taxonomy" id="1300344"/>
    <lineage>
        <taxon>Bacteria</taxon>
        <taxon>Bacillati</taxon>
        <taxon>Actinomycetota</taxon>
        <taxon>Actinomycetes</taxon>
        <taxon>Micrococcales</taxon>
        <taxon>Promicromonosporaceae</taxon>
        <taxon>Isoptericola</taxon>
    </lineage>
</organism>
<dbReference type="OrthoDB" id="9800958at2"/>
<keyword evidence="9 10" id="KW-0961">Cell wall biogenesis/degradation</keyword>
<accession>A0A161IG71</accession>
<dbReference type="InterPro" id="IPR013221">
    <property type="entry name" value="Mur_ligase_cen"/>
</dbReference>
<evidence type="ECO:0000259" key="14">
    <source>
        <dbReference type="Pfam" id="PF08245"/>
    </source>
</evidence>
<evidence type="ECO:0000256" key="2">
    <source>
        <dbReference type="ARBA" id="ARBA00022598"/>
    </source>
</evidence>
<dbReference type="GO" id="GO:0051301">
    <property type="term" value="P:cell division"/>
    <property type="evidence" value="ECO:0007669"/>
    <property type="project" value="UniProtKB-KW"/>
</dbReference>
<keyword evidence="6 10" id="KW-0133">Cell shape</keyword>
<keyword evidence="4 10" id="KW-0547">Nucleotide-binding</keyword>
<dbReference type="UniPathway" id="UPA00219"/>
<dbReference type="InterPro" id="IPR005863">
    <property type="entry name" value="UDP-N-AcMur_synth"/>
</dbReference>
<dbReference type="InterPro" id="IPR004101">
    <property type="entry name" value="Mur_ligase_C"/>
</dbReference>
<dbReference type="InterPro" id="IPR051046">
    <property type="entry name" value="MurCDEF_CellWall_CoF430Synth"/>
</dbReference>
<dbReference type="GO" id="GO:0047480">
    <property type="term" value="F:UDP-N-acetylmuramoyl-tripeptide-D-alanyl-D-alanine ligase activity"/>
    <property type="evidence" value="ECO:0007669"/>
    <property type="project" value="UniProtKB-UniRule"/>
</dbReference>
<evidence type="ECO:0000256" key="8">
    <source>
        <dbReference type="ARBA" id="ARBA00023306"/>
    </source>
</evidence>
<keyword evidence="16" id="KW-1185">Reference proteome</keyword>
<dbReference type="Pfam" id="PF01225">
    <property type="entry name" value="Mur_ligase"/>
    <property type="match status" value="1"/>
</dbReference>
<evidence type="ECO:0000256" key="5">
    <source>
        <dbReference type="ARBA" id="ARBA00022840"/>
    </source>
</evidence>
<dbReference type="EMBL" id="CP014209">
    <property type="protein sequence ID" value="ANC30544.1"/>
    <property type="molecule type" value="Genomic_DNA"/>
</dbReference>
<dbReference type="SUPFAM" id="SSF53623">
    <property type="entry name" value="MurD-like peptide ligases, catalytic domain"/>
    <property type="match status" value="1"/>
</dbReference>
<dbReference type="HAMAP" id="MF_02019">
    <property type="entry name" value="MurF"/>
    <property type="match status" value="1"/>
</dbReference>
<evidence type="ECO:0000313" key="15">
    <source>
        <dbReference type="EMBL" id="ANC30544.1"/>
    </source>
</evidence>
<dbReference type="GO" id="GO:0009252">
    <property type="term" value="P:peptidoglycan biosynthetic process"/>
    <property type="evidence" value="ECO:0007669"/>
    <property type="project" value="UniProtKB-UniRule"/>
</dbReference>
<comment type="subcellular location">
    <subcellularLocation>
        <location evidence="10 11">Cytoplasm</location>
    </subcellularLocation>
</comment>
<dbReference type="InterPro" id="IPR036565">
    <property type="entry name" value="Mur-like_cat_sf"/>
</dbReference>
<evidence type="ECO:0000256" key="3">
    <source>
        <dbReference type="ARBA" id="ARBA00022618"/>
    </source>
</evidence>
<dbReference type="STRING" id="1300344.I598_0972"/>
<dbReference type="RefSeq" id="WP_068201769.1">
    <property type="nucleotide sequence ID" value="NZ_CP014209.1"/>
</dbReference>
<feature type="domain" description="Mur ligase C-terminal" evidence="13">
    <location>
        <begin position="324"/>
        <end position="451"/>
    </location>
</feature>
<dbReference type="NCBIfam" id="TIGR01143">
    <property type="entry name" value="murF"/>
    <property type="match status" value="1"/>
</dbReference>
<feature type="domain" description="Mur ligase N-terminal catalytic" evidence="12">
    <location>
        <begin position="30"/>
        <end position="73"/>
    </location>
</feature>
<name>A0A161IG71_9MICO</name>
<dbReference type="PATRIC" id="fig|1300344.3.peg.975"/>
<dbReference type="PANTHER" id="PTHR43024">
    <property type="entry name" value="UDP-N-ACETYLMURAMOYL-TRIPEPTIDE--D-ALANYL-D-ALANINE LIGASE"/>
    <property type="match status" value="1"/>
</dbReference>
<keyword evidence="7 10" id="KW-0573">Peptidoglycan synthesis</keyword>
<sequence>MIELTAAEVAAATDGTLHGADGAVVTGPVVVDSRQVAPGALFVALPGEHVDGHDFAAGAVAAGAALVLAARPLDGVPTVVVADVQVALGELAREVLARVRAAGDVRVVAVTGSMGKTTTKDLLGQLLTPEVGEDAIIVPTGSFNNEIGLPLTVLRATAATRLLVLEMGADRPGNIAELTRLAPPDVGVVLAVGTAHLGHFGDVETIARTKGEMAEGVLPGGTVVLNVDDSRVAAMAARAADGTEVVTFGTISAAAVRAVDVTVDGGRAAFILTHGDDAAPVRLRLVGAHHVTNALAAATAALRLGVALDDVAARLADATPLSPHRMAVTERPDGVTVVDDAYNANPDSVRAALRTLAVMAGRTRRSVAVLGEMLELGETSRVEHDAVGRLAVRLNVKLLVVVGEGAYHVHEGAQQEGSWGEESLFVPDLDTARAVLADELREGDVVLVKASHGSGLWRLADELVEAGA</sequence>
<dbReference type="GO" id="GO:0071555">
    <property type="term" value="P:cell wall organization"/>
    <property type="evidence" value="ECO:0007669"/>
    <property type="project" value="UniProtKB-KW"/>
</dbReference>
<dbReference type="GO" id="GO:0008360">
    <property type="term" value="P:regulation of cell shape"/>
    <property type="evidence" value="ECO:0007669"/>
    <property type="project" value="UniProtKB-KW"/>
</dbReference>
<dbReference type="Gene3D" id="3.40.1190.10">
    <property type="entry name" value="Mur-like, catalytic domain"/>
    <property type="match status" value="1"/>
</dbReference>
<feature type="domain" description="Mur ligase central" evidence="14">
    <location>
        <begin position="110"/>
        <end position="301"/>
    </location>
</feature>
<comment type="function">
    <text evidence="10 11">Involved in cell wall formation. Catalyzes the final step in the synthesis of UDP-N-acetylmuramoyl-pentapeptide, the precursor of murein.</text>
</comment>
<dbReference type="GO" id="GO:0005737">
    <property type="term" value="C:cytoplasm"/>
    <property type="evidence" value="ECO:0007669"/>
    <property type="project" value="UniProtKB-SubCell"/>
</dbReference>
<evidence type="ECO:0000256" key="7">
    <source>
        <dbReference type="ARBA" id="ARBA00022984"/>
    </source>
</evidence>
<dbReference type="GO" id="GO:0008766">
    <property type="term" value="F:UDP-N-acetylmuramoylalanyl-D-glutamyl-2,6-diaminopimelate-D-alanyl-D-alanine ligase activity"/>
    <property type="evidence" value="ECO:0007669"/>
    <property type="project" value="RHEA"/>
</dbReference>
<evidence type="ECO:0000259" key="12">
    <source>
        <dbReference type="Pfam" id="PF01225"/>
    </source>
</evidence>
<evidence type="ECO:0000256" key="1">
    <source>
        <dbReference type="ARBA" id="ARBA00022490"/>
    </source>
</evidence>
<evidence type="ECO:0000256" key="9">
    <source>
        <dbReference type="ARBA" id="ARBA00023316"/>
    </source>
</evidence>
<feature type="binding site" evidence="10">
    <location>
        <begin position="112"/>
        <end position="118"/>
    </location>
    <ligand>
        <name>ATP</name>
        <dbReference type="ChEBI" id="CHEBI:30616"/>
    </ligand>
</feature>
<keyword evidence="3 10" id="KW-0132">Cell division</keyword>
<evidence type="ECO:0000256" key="10">
    <source>
        <dbReference type="HAMAP-Rule" id="MF_02019"/>
    </source>
</evidence>
<dbReference type="EC" id="6.3.2.10" evidence="10 11"/>
<evidence type="ECO:0000313" key="16">
    <source>
        <dbReference type="Proteomes" id="UP000076794"/>
    </source>
</evidence>
<evidence type="ECO:0000256" key="4">
    <source>
        <dbReference type="ARBA" id="ARBA00022741"/>
    </source>
</evidence>
<protein>
    <recommendedName>
        <fullName evidence="10 11">UDP-N-acetylmuramoyl-tripeptide--D-alanyl-D-alanine ligase</fullName>
        <ecNumber evidence="10 11">6.3.2.10</ecNumber>
    </recommendedName>
    <alternativeName>
        <fullName evidence="10">D-alanyl-D-alanine-adding enzyme</fullName>
    </alternativeName>
</protein>
<keyword evidence="1 10" id="KW-0963">Cytoplasm</keyword>
<comment type="catalytic activity">
    <reaction evidence="10 11">
        <text>D-alanyl-D-alanine + UDP-N-acetyl-alpha-D-muramoyl-L-alanyl-gamma-D-glutamyl-meso-2,6-diaminopimelate + ATP = UDP-N-acetyl-alpha-D-muramoyl-L-alanyl-gamma-D-glutamyl-meso-2,6-diaminopimeloyl-D-alanyl-D-alanine + ADP + phosphate + H(+)</text>
        <dbReference type="Rhea" id="RHEA:28374"/>
        <dbReference type="ChEBI" id="CHEBI:15378"/>
        <dbReference type="ChEBI" id="CHEBI:30616"/>
        <dbReference type="ChEBI" id="CHEBI:43474"/>
        <dbReference type="ChEBI" id="CHEBI:57822"/>
        <dbReference type="ChEBI" id="CHEBI:61386"/>
        <dbReference type="ChEBI" id="CHEBI:83905"/>
        <dbReference type="ChEBI" id="CHEBI:456216"/>
        <dbReference type="EC" id="6.3.2.10"/>
    </reaction>
</comment>
<reference evidence="15 16" key="1">
    <citation type="submission" date="2016-01" db="EMBL/GenBank/DDBJ databases">
        <title>Complete genome sequence of a soil Actinobacterium, Isoptericola dokdonensis DS-3.</title>
        <authorList>
            <person name="Kwon S.-K."/>
            <person name="Kim J.F."/>
        </authorList>
    </citation>
    <scope>NUCLEOTIDE SEQUENCE [LARGE SCALE GENOMIC DNA]</scope>
    <source>
        <strain evidence="15 16">DS-3</strain>
    </source>
</reference>
<evidence type="ECO:0000256" key="6">
    <source>
        <dbReference type="ARBA" id="ARBA00022960"/>
    </source>
</evidence>
<evidence type="ECO:0000259" key="13">
    <source>
        <dbReference type="Pfam" id="PF02875"/>
    </source>
</evidence>
<dbReference type="SUPFAM" id="SSF63418">
    <property type="entry name" value="MurE/MurF N-terminal domain"/>
    <property type="match status" value="1"/>
</dbReference>
<comment type="pathway">
    <text evidence="10 11">Cell wall biogenesis; peptidoglycan biosynthesis.</text>
</comment>
<dbReference type="Pfam" id="PF02875">
    <property type="entry name" value="Mur_ligase_C"/>
    <property type="match status" value="1"/>
</dbReference>
<evidence type="ECO:0000256" key="11">
    <source>
        <dbReference type="RuleBase" id="RU004136"/>
    </source>
</evidence>
<dbReference type="KEGG" id="ido:I598_0972"/>
<dbReference type="Pfam" id="PF08245">
    <property type="entry name" value="Mur_ligase_M"/>
    <property type="match status" value="1"/>
</dbReference>
<gene>
    <name evidence="10 15" type="primary">murF</name>
    <name evidence="15" type="ORF">I598_0972</name>
</gene>
<dbReference type="Gene3D" id="3.90.190.20">
    <property type="entry name" value="Mur ligase, C-terminal domain"/>
    <property type="match status" value="1"/>
</dbReference>
<dbReference type="AlphaFoldDB" id="A0A161IG71"/>
<dbReference type="Proteomes" id="UP000076794">
    <property type="component" value="Chromosome"/>
</dbReference>
<keyword evidence="5 10" id="KW-0067">ATP-binding</keyword>
<comment type="similarity">
    <text evidence="10">Belongs to the MurCDEF family. MurF subfamily.</text>
</comment>
<dbReference type="SUPFAM" id="SSF53244">
    <property type="entry name" value="MurD-like peptide ligases, peptide-binding domain"/>
    <property type="match status" value="1"/>
</dbReference>
<keyword evidence="8 10" id="KW-0131">Cell cycle</keyword>
<dbReference type="InterPro" id="IPR035911">
    <property type="entry name" value="MurE/MurF_N"/>
</dbReference>